<proteinExistence type="predicted"/>
<keyword evidence="2" id="KW-0812">Transmembrane</keyword>
<evidence type="ECO:0000256" key="7">
    <source>
        <dbReference type="SAM" id="MobiDB-lite"/>
    </source>
</evidence>
<keyword evidence="1" id="KW-0808">Transferase</keyword>
<evidence type="ECO:0000256" key="5">
    <source>
        <dbReference type="ARBA" id="ARBA00023136"/>
    </source>
</evidence>
<dbReference type="GO" id="GO:0006629">
    <property type="term" value="P:lipid metabolic process"/>
    <property type="evidence" value="ECO:0007669"/>
    <property type="project" value="UniProtKB-KW"/>
</dbReference>
<dbReference type="EMBL" id="GL983088">
    <property type="protein sequence ID" value="EGR34529.1"/>
    <property type="molecule type" value="Genomic_DNA"/>
</dbReference>
<feature type="compositionally biased region" description="Basic and acidic residues" evidence="7">
    <location>
        <begin position="129"/>
        <end position="139"/>
    </location>
</feature>
<feature type="region of interest" description="Disordered" evidence="7">
    <location>
        <begin position="129"/>
        <end position="155"/>
    </location>
</feature>
<keyword evidence="4" id="KW-0443">Lipid metabolism</keyword>
<evidence type="ECO:0000313" key="8">
    <source>
        <dbReference type="EMBL" id="EGR34529.1"/>
    </source>
</evidence>
<reference evidence="8 9" key="1">
    <citation type="submission" date="2011-07" db="EMBL/GenBank/DDBJ databases">
        <authorList>
            <person name="Coyne R."/>
            <person name="Brami D."/>
            <person name="Johnson J."/>
            <person name="Hostetler J."/>
            <person name="Hannick L."/>
            <person name="Clark T."/>
            <person name="Cassidy-Hanley D."/>
            <person name="Inman J."/>
        </authorList>
    </citation>
    <scope>NUCLEOTIDE SEQUENCE [LARGE SCALE GENOMIC DNA]</scope>
    <source>
        <strain evidence="8 9">G5</strain>
    </source>
</reference>
<dbReference type="AlphaFoldDB" id="G0QJS4"/>
<keyword evidence="5" id="KW-0472">Membrane</keyword>
<keyword evidence="9" id="KW-1185">Reference proteome</keyword>
<feature type="non-terminal residue" evidence="8">
    <location>
        <position position="1"/>
    </location>
</feature>
<name>G0QJS4_ICHMU</name>
<dbReference type="PANTHER" id="PTHR23063:SF52">
    <property type="entry name" value="LYSOPHOSPHATIDYLCHOLINE ACYLTRANSFERASE"/>
    <property type="match status" value="1"/>
</dbReference>
<evidence type="ECO:0000256" key="1">
    <source>
        <dbReference type="ARBA" id="ARBA00022679"/>
    </source>
</evidence>
<dbReference type="eggNOG" id="KOG4666">
    <property type="taxonomic scope" value="Eukaryota"/>
</dbReference>
<organism evidence="8 9">
    <name type="scientific">Ichthyophthirius multifiliis</name>
    <name type="common">White spot disease agent</name>
    <name type="synonym">Ich</name>
    <dbReference type="NCBI Taxonomy" id="5932"/>
    <lineage>
        <taxon>Eukaryota</taxon>
        <taxon>Sar</taxon>
        <taxon>Alveolata</taxon>
        <taxon>Ciliophora</taxon>
        <taxon>Intramacronucleata</taxon>
        <taxon>Oligohymenophorea</taxon>
        <taxon>Hymenostomatida</taxon>
        <taxon>Ophryoglenina</taxon>
        <taxon>Ichthyophthirius</taxon>
    </lineage>
</organism>
<evidence type="ECO:0000313" key="9">
    <source>
        <dbReference type="Proteomes" id="UP000008983"/>
    </source>
</evidence>
<gene>
    <name evidence="8" type="ORF">IMG5_008380</name>
</gene>
<keyword evidence="6" id="KW-0012">Acyltransferase</keyword>
<dbReference type="STRING" id="857967.G0QJS4"/>
<dbReference type="GO" id="GO:0016746">
    <property type="term" value="F:acyltransferase activity"/>
    <property type="evidence" value="ECO:0007669"/>
    <property type="project" value="UniProtKB-KW"/>
</dbReference>
<dbReference type="RefSeq" id="XP_004039833.1">
    <property type="nucleotide sequence ID" value="XM_004039785.1"/>
</dbReference>
<protein>
    <submittedName>
        <fullName evidence="8">Uncharacterized protein</fullName>
    </submittedName>
</protein>
<evidence type="ECO:0000256" key="2">
    <source>
        <dbReference type="ARBA" id="ARBA00022692"/>
    </source>
</evidence>
<dbReference type="InParanoid" id="G0QJS4"/>
<evidence type="ECO:0000256" key="3">
    <source>
        <dbReference type="ARBA" id="ARBA00022989"/>
    </source>
</evidence>
<dbReference type="GeneID" id="14910723"/>
<dbReference type="PANTHER" id="PTHR23063">
    <property type="entry name" value="PHOSPHOLIPID ACYLTRANSFERASE"/>
    <property type="match status" value="1"/>
</dbReference>
<dbReference type="OrthoDB" id="272512at2759"/>
<dbReference type="OMA" id="HRNEHAP"/>
<evidence type="ECO:0000256" key="4">
    <source>
        <dbReference type="ARBA" id="ARBA00023098"/>
    </source>
</evidence>
<sequence>GFPEGTTTNGKYLISFKKGAFETFAPIKIFCLQYPVRRFNVSLDSLGQGACFLLTFAQFYNQINVIEFENYYPDHLELDPKSECDWQVYASAIKQIMIKATGFKNSESGYRDMSFYYNFIKSNKTNRKNETIEKDETNGKNETNQNKIDEKQKNE</sequence>
<keyword evidence="3" id="KW-1133">Transmembrane helix</keyword>
<accession>G0QJS4</accession>
<dbReference type="Proteomes" id="UP000008983">
    <property type="component" value="Unassembled WGS sequence"/>
</dbReference>
<evidence type="ECO:0000256" key="6">
    <source>
        <dbReference type="ARBA" id="ARBA00023315"/>
    </source>
</evidence>